<gene>
    <name evidence="1" type="ORF">DPEC_G00022700</name>
</gene>
<evidence type="ECO:0000313" key="2">
    <source>
        <dbReference type="Proteomes" id="UP001157502"/>
    </source>
</evidence>
<reference evidence="1" key="1">
    <citation type="submission" date="2021-05" db="EMBL/GenBank/DDBJ databases">
        <authorList>
            <person name="Pan Q."/>
            <person name="Jouanno E."/>
            <person name="Zahm M."/>
            <person name="Klopp C."/>
            <person name="Cabau C."/>
            <person name="Louis A."/>
            <person name="Berthelot C."/>
            <person name="Parey E."/>
            <person name="Roest Crollius H."/>
            <person name="Montfort J."/>
            <person name="Robinson-Rechavi M."/>
            <person name="Bouchez O."/>
            <person name="Lampietro C."/>
            <person name="Lopez Roques C."/>
            <person name="Donnadieu C."/>
            <person name="Postlethwait J."/>
            <person name="Bobe J."/>
            <person name="Dillon D."/>
            <person name="Chandos A."/>
            <person name="von Hippel F."/>
            <person name="Guiguen Y."/>
        </authorList>
    </citation>
    <scope>NUCLEOTIDE SEQUENCE</scope>
    <source>
        <strain evidence="1">YG-Jan2019</strain>
    </source>
</reference>
<accession>A0ACC2HGL6</accession>
<name>A0ACC2HGL6_DALPE</name>
<dbReference type="Proteomes" id="UP001157502">
    <property type="component" value="Chromosome 2"/>
</dbReference>
<comment type="caution">
    <text evidence="1">The sequence shown here is derived from an EMBL/GenBank/DDBJ whole genome shotgun (WGS) entry which is preliminary data.</text>
</comment>
<keyword evidence="2" id="KW-1185">Reference proteome</keyword>
<evidence type="ECO:0000313" key="1">
    <source>
        <dbReference type="EMBL" id="KAJ8015107.1"/>
    </source>
</evidence>
<dbReference type="EMBL" id="CM055729">
    <property type="protein sequence ID" value="KAJ8015107.1"/>
    <property type="molecule type" value="Genomic_DNA"/>
</dbReference>
<protein>
    <submittedName>
        <fullName evidence="1">Uncharacterized protein</fullName>
    </submittedName>
</protein>
<sequence>MSYNPNPSSPAQGPFHCTQELGSRTEAIPLTFRALGSKGEKQHSERKTGTGEYRELLSRIWIPGHWCPDRKRRTESVRLRAALSRLRPGTDADEG</sequence>
<organism evidence="1 2">
    <name type="scientific">Dallia pectoralis</name>
    <name type="common">Alaska blackfish</name>
    <dbReference type="NCBI Taxonomy" id="75939"/>
    <lineage>
        <taxon>Eukaryota</taxon>
        <taxon>Metazoa</taxon>
        <taxon>Chordata</taxon>
        <taxon>Craniata</taxon>
        <taxon>Vertebrata</taxon>
        <taxon>Euteleostomi</taxon>
        <taxon>Actinopterygii</taxon>
        <taxon>Neopterygii</taxon>
        <taxon>Teleostei</taxon>
        <taxon>Protacanthopterygii</taxon>
        <taxon>Esociformes</taxon>
        <taxon>Umbridae</taxon>
        <taxon>Dallia</taxon>
    </lineage>
</organism>
<proteinExistence type="predicted"/>